<name>A0A176ZYZ3_9PEZI</name>
<proteinExistence type="predicted"/>
<organism evidence="1">
    <name type="scientific">Pseudogymnoascus destructans</name>
    <dbReference type="NCBI Taxonomy" id="655981"/>
    <lineage>
        <taxon>Eukaryota</taxon>
        <taxon>Fungi</taxon>
        <taxon>Dikarya</taxon>
        <taxon>Ascomycota</taxon>
        <taxon>Pezizomycotina</taxon>
        <taxon>Leotiomycetes</taxon>
        <taxon>Thelebolales</taxon>
        <taxon>Thelebolaceae</taxon>
        <taxon>Pseudogymnoascus</taxon>
    </lineage>
</organism>
<dbReference type="RefSeq" id="XP_024319757.1">
    <property type="nucleotide sequence ID" value="XM_024472681.1"/>
</dbReference>
<dbReference type="OrthoDB" id="10003767at2759"/>
<dbReference type="GeneID" id="36292273"/>
<dbReference type="Proteomes" id="UP000077154">
    <property type="component" value="Unassembled WGS sequence"/>
</dbReference>
<gene>
    <name evidence="1" type="ORF">VC83_09237</name>
</gene>
<evidence type="ECO:0000313" key="1">
    <source>
        <dbReference type="EMBL" id="OAF54452.1"/>
    </source>
</evidence>
<dbReference type="EMBL" id="KV441423">
    <property type="protein sequence ID" value="OAF54452.1"/>
    <property type="molecule type" value="Genomic_DNA"/>
</dbReference>
<dbReference type="AlphaFoldDB" id="A0A176ZYZ3"/>
<accession>A0A176ZYZ3</accession>
<reference evidence="1" key="1">
    <citation type="submission" date="2016-03" db="EMBL/GenBank/DDBJ databases">
        <title>Updated assembly of Pseudogymnoascus destructans, the fungus causing white-nose syndrome of bats.</title>
        <authorList>
            <person name="Palmer J.M."/>
            <person name="Drees K.P."/>
            <person name="Foster J.T."/>
            <person name="Lindner D.L."/>
        </authorList>
    </citation>
    <scope>NUCLEOTIDE SEQUENCE [LARGE SCALE GENOMIC DNA]</scope>
    <source>
        <strain evidence="1">20631-21</strain>
    </source>
</reference>
<sequence length="168" mass="19157">MANPDQHGHHEQQSSWGRIYPNAFILMEFLPGNVAMDASGGYATHNGEIPIPPQHKSNFYNEIARVQDKLNYFREGLHPGRGTGTDRAAWSVEGAGNDLHRQILLQTRFVARGIRDILLCIWRDAISDWDVNDLVAQMINFVEDLSAEWQEKYRDMSSKAGREPLEDH</sequence>
<protein>
    <submittedName>
        <fullName evidence="1">Uncharacterized protein</fullName>
    </submittedName>
</protein>